<dbReference type="EMBL" id="CP072329">
    <property type="protein sequence ID" value="QUB38765.1"/>
    <property type="molecule type" value="Genomic_DNA"/>
</dbReference>
<evidence type="ECO:0000313" key="1">
    <source>
        <dbReference type="EMBL" id="MBK4779802.1"/>
    </source>
</evidence>
<evidence type="ECO:0000313" key="4">
    <source>
        <dbReference type="Proteomes" id="UP001138780"/>
    </source>
</evidence>
<evidence type="ECO:0000313" key="3">
    <source>
        <dbReference type="Proteomes" id="UP000676511"/>
    </source>
</evidence>
<gene>
    <name evidence="1" type="ORF">BTU61_06240</name>
    <name evidence="2" type="ORF">J4854_09530</name>
</gene>
<reference evidence="2 3" key="2">
    <citation type="submission" date="2021-03" db="EMBL/GenBank/DDBJ databases">
        <title>Human Oral Microbial Genomes.</title>
        <authorList>
            <person name="Johnston C.D."/>
            <person name="Chen T."/>
            <person name="Dewhirst F.E."/>
        </authorList>
    </citation>
    <scope>NUCLEOTIDE SEQUENCE [LARGE SCALE GENOMIC DNA]</scope>
    <source>
        <strain evidence="2 3">CCUG 66490</strain>
    </source>
</reference>
<dbReference type="EMBL" id="MRXX01000007">
    <property type="protein sequence ID" value="MBK4779802.1"/>
    <property type="molecule type" value="Genomic_DNA"/>
</dbReference>
<keyword evidence="3" id="KW-1185">Reference proteome</keyword>
<name>A0A9X0WPC0_9STRE</name>
<sequence length="180" mass="21303">MGLSYAQDYSCRDHFRKRALERFGVDDQHLKRWINQHLPSLSPYESDVLQPADTKTYVSSDGVIFVCNIKSREFITCFKAVNYQENSEEDEAYTDIHESNVSDFKKDLTHLLNRYRLKEAKELFENIEDDLDDFYHLSQAVKTGQLSERNFKRLEELLSKFHVIKAAMRIIENKRGDYHL</sequence>
<dbReference type="RefSeq" id="WP_187538589.1">
    <property type="nucleotide sequence ID" value="NZ_CP072329.1"/>
</dbReference>
<protein>
    <submittedName>
        <fullName evidence="1">Uncharacterized protein</fullName>
    </submittedName>
</protein>
<reference evidence="1" key="1">
    <citation type="submission" date="2016-12" db="EMBL/GenBank/DDBJ databases">
        <title>Draft genome of Streptococcus lactarius CCUG 66490T type strain.</title>
        <authorList>
            <person name="Salva-Serra F."/>
            <person name="Engstrom-Jakobsson H."/>
            <person name="Thorell K."/>
            <person name="Gomila M."/>
            <person name="Gonzales-Siles L."/>
            <person name="Busquets A."/>
            <person name="Jaen-Luchoro D."/>
            <person name="Karlsson R."/>
            <person name="Kristiansson E."/>
            <person name="Moore E."/>
        </authorList>
    </citation>
    <scope>NUCLEOTIDE SEQUENCE</scope>
    <source>
        <strain evidence="1">CCUG 66490</strain>
    </source>
</reference>
<evidence type="ECO:0000313" key="2">
    <source>
        <dbReference type="EMBL" id="QUB38765.1"/>
    </source>
</evidence>
<accession>A0A9X0WPC0</accession>
<proteinExistence type="predicted"/>
<dbReference type="Proteomes" id="UP000676511">
    <property type="component" value="Chromosome"/>
</dbReference>
<dbReference type="AlphaFoldDB" id="A0A9X0WPC0"/>
<dbReference type="Proteomes" id="UP001138780">
    <property type="component" value="Unassembled WGS sequence"/>
</dbReference>
<organism evidence="1 4">
    <name type="scientific">Streptococcus lactarius</name>
    <dbReference type="NCBI Taxonomy" id="684066"/>
    <lineage>
        <taxon>Bacteria</taxon>
        <taxon>Bacillati</taxon>
        <taxon>Bacillota</taxon>
        <taxon>Bacilli</taxon>
        <taxon>Lactobacillales</taxon>
        <taxon>Streptococcaceae</taxon>
        <taxon>Streptococcus</taxon>
    </lineage>
</organism>